<accession>A0A365KY38</accession>
<organism evidence="1 2">
    <name type="scientific">Planococcus halotolerans</name>
    <dbReference type="NCBI Taxonomy" id="2233542"/>
    <lineage>
        <taxon>Bacteria</taxon>
        <taxon>Bacillati</taxon>
        <taxon>Bacillota</taxon>
        <taxon>Bacilli</taxon>
        <taxon>Bacillales</taxon>
        <taxon>Caryophanaceae</taxon>
        <taxon>Planococcus</taxon>
    </lineage>
</organism>
<name>A0A365KY38_9BACL</name>
<gene>
    <name evidence="1" type="ORF">DP120_09600</name>
</gene>
<proteinExistence type="predicted"/>
<evidence type="ECO:0000313" key="1">
    <source>
        <dbReference type="EMBL" id="RAZ77727.1"/>
    </source>
</evidence>
<keyword evidence="2" id="KW-1185">Reference proteome</keyword>
<reference evidence="1 2" key="1">
    <citation type="submission" date="2018-06" db="EMBL/GenBank/DDBJ databases">
        <title>The draft genome sequences of strains SCU63 and S1.</title>
        <authorList>
            <person name="Gan L."/>
        </authorList>
    </citation>
    <scope>NUCLEOTIDE SEQUENCE [LARGE SCALE GENOMIC DNA]</scope>
    <source>
        <strain evidence="1 2">SCU63</strain>
    </source>
</reference>
<sequence>MVYPRLRAVYPRLGDIYPRQSDVSPRQNAIYPRQLQNPHFLTLSIKLLLHQACRKKSVAIHKKIGDILNYSENTT</sequence>
<comment type="caution">
    <text evidence="1">The sequence shown here is derived from an EMBL/GenBank/DDBJ whole genome shotgun (WGS) entry which is preliminary data.</text>
</comment>
<dbReference type="AlphaFoldDB" id="A0A365KY38"/>
<evidence type="ECO:0000313" key="2">
    <source>
        <dbReference type="Proteomes" id="UP000251002"/>
    </source>
</evidence>
<dbReference type="EMBL" id="QLZR01000003">
    <property type="protein sequence ID" value="RAZ77727.1"/>
    <property type="molecule type" value="Genomic_DNA"/>
</dbReference>
<dbReference type="Proteomes" id="UP000251002">
    <property type="component" value="Unassembled WGS sequence"/>
</dbReference>
<protein>
    <submittedName>
        <fullName evidence="1">Uncharacterized protein</fullName>
    </submittedName>
</protein>